<dbReference type="CTD" id="157697"/>
<dbReference type="Proteomes" id="UP000245341">
    <property type="component" value="Unplaced"/>
</dbReference>
<evidence type="ECO:0000313" key="3">
    <source>
        <dbReference type="RefSeq" id="XP_030893469.1"/>
    </source>
</evidence>
<reference evidence="3" key="1">
    <citation type="submission" date="2025-08" db="UniProtKB">
        <authorList>
            <consortium name="RefSeq"/>
        </authorList>
    </citation>
    <scope>IDENTIFICATION</scope>
    <source>
        <tissue evidence="3">Liver</tissue>
    </source>
</reference>
<dbReference type="InterPro" id="IPR026719">
    <property type="entry name" value="ERICH1"/>
</dbReference>
<dbReference type="PANTHER" id="PTHR22444">
    <property type="entry name" value="GLUTAMATE-RICH PROTEIN 1"/>
    <property type="match status" value="1"/>
</dbReference>
<dbReference type="OrthoDB" id="6151351at2759"/>
<name>A0A7F8RK61_LEPWE</name>
<dbReference type="AlphaFoldDB" id="A0A7F8RK61"/>
<proteinExistence type="predicted"/>
<organism evidence="2 3">
    <name type="scientific">Leptonychotes weddellii</name>
    <name type="common">Weddell seal</name>
    <name type="synonym">Otaria weddellii</name>
    <dbReference type="NCBI Taxonomy" id="9713"/>
    <lineage>
        <taxon>Eukaryota</taxon>
        <taxon>Metazoa</taxon>
        <taxon>Chordata</taxon>
        <taxon>Craniata</taxon>
        <taxon>Vertebrata</taxon>
        <taxon>Euteleostomi</taxon>
        <taxon>Mammalia</taxon>
        <taxon>Eutheria</taxon>
        <taxon>Laurasiatheria</taxon>
        <taxon>Carnivora</taxon>
        <taxon>Caniformia</taxon>
        <taxon>Pinnipedia</taxon>
        <taxon>Phocidae</taxon>
        <taxon>Monachinae</taxon>
        <taxon>Lobodontini</taxon>
        <taxon>Leptonychotes</taxon>
    </lineage>
</organism>
<feature type="region of interest" description="Disordered" evidence="1">
    <location>
        <begin position="1"/>
        <end position="79"/>
    </location>
</feature>
<dbReference type="RefSeq" id="XP_030893469.1">
    <property type="nucleotide sequence ID" value="XM_031037609.1"/>
</dbReference>
<dbReference type="KEGG" id="lww:102737713"/>
<keyword evidence="2" id="KW-1185">Reference proteome</keyword>
<evidence type="ECO:0000313" key="2">
    <source>
        <dbReference type="Proteomes" id="UP000245341"/>
    </source>
</evidence>
<accession>A0A7F8RK61</accession>
<gene>
    <name evidence="3" type="primary">ERICH1</name>
</gene>
<sequence length="210" mass="23456">MKRKKAAGLLTTASGRNFMYQPEEGDSEQEALRESDGEDAEDHGEDAANALREDSAEEDSADARGEDGADTNEEDIKSTNEKADDILRFLKSTQEIYFYDGASKDDADSAVSVEASQELFQHLEAHSMSPSDVRLVHHMKTLLLVRDTESLQHALERLPACCAMSPDHARVLSAFFNYWVTHILPEKHSEQIGASKKSQHLARKYKKANM</sequence>
<dbReference type="GeneID" id="102737713"/>
<evidence type="ECO:0000256" key="1">
    <source>
        <dbReference type="SAM" id="MobiDB-lite"/>
    </source>
</evidence>
<protein>
    <submittedName>
        <fullName evidence="3">Glutamate-rich protein 1</fullName>
    </submittedName>
</protein>
<dbReference type="PANTHER" id="PTHR22444:SF1">
    <property type="entry name" value="GLUTAMATE-RICH PROTEIN 1"/>
    <property type="match status" value="1"/>
</dbReference>